<feature type="non-terminal residue" evidence="3">
    <location>
        <position position="1"/>
    </location>
</feature>
<dbReference type="PROSITE" id="PS00028">
    <property type="entry name" value="ZINC_FINGER_C2H2_1"/>
    <property type="match status" value="1"/>
</dbReference>
<evidence type="ECO:0000256" key="1">
    <source>
        <dbReference type="PROSITE-ProRule" id="PRU00042"/>
    </source>
</evidence>
<organism evidence="3 4">
    <name type="scientific">Phytophthora megakarya</name>
    <dbReference type="NCBI Taxonomy" id="4795"/>
    <lineage>
        <taxon>Eukaryota</taxon>
        <taxon>Sar</taxon>
        <taxon>Stramenopiles</taxon>
        <taxon>Oomycota</taxon>
        <taxon>Peronosporomycetes</taxon>
        <taxon>Peronosporales</taxon>
        <taxon>Peronosporaceae</taxon>
        <taxon>Phytophthora</taxon>
    </lineage>
</organism>
<keyword evidence="4" id="KW-1185">Reference proteome</keyword>
<keyword evidence="1" id="KW-0479">Metal-binding</keyword>
<reference evidence="4" key="1">
    <citation type="submission" date="2017-03" db="EMBL/GenBank/DDBJ databases">
        <title>Phytopthora megakarya and P. palmivora, two closely related causual agents of cacao black pod achieved similar genome size and gene model numbers by different mechanisms.</title>
        <authorList>
            <person name="Ali S."/>
            <person name="Shao J."/>
            <person name="Larry D.J."/>
            <person name="Kronmiller B."/>
            <person name="Shen D."/>
            <person name="Strem M.D."/>
            <person name="Melnick R.L."/>
            <person name="Guiltinan M.J."/>
            <person name="Tyler B.M."/>
            <person name="Meinhardt L.W."/>
            <person name="Bailey B.A."/>
        </authorList>
    </citation>
    <scope>NUCLEOTIDE SEQUENCE [LARGE SCALE GENOMIC DNA]</scope>
    <source>
        <strain evidence="4">zdho120</strain>
    </source>
</reference>
<dbReference type="OrthoDB" id="95049at2759"/>
<evidence type="ECO:0000313" key="3">
    <source>
        <dbReference type="EMBL" id="OWZ01923.1"/>
    </source>
</evidence>
<dbReference type="Proteomes" id="UP000198211">
    <property type="component" value="Unassembled WGS sequence"/>
</dbReference>
<dbReference type="AlphaFoldDB" id="A0A225V973"/>
<name>A0A225V973_9STRA</name>
<protein>
    <recommendedName>
        <fullName evidence="2">C2H2-type domain-containing protein</fullName>
    </recommendedName>
</protein>
<dbReference type="EMBL" id="NBNE01006523">
    <property type="protein sequence ID" value="OWZ01923.1"/>
    <property type="molecule type" value="Genomic_DNA"/>
</dbReference>
<evidence type="ECO:0000313" key="4">
    <source>
        <dbReference type="Proteomes" id="UP000198211"/>
    </source>
</evidence>
<keyword evidence="1" id="KW-0863">Zinc-finger</keyword>
<comment type="caution">
    <text evidence="3">The sequence shown here is derived from an EMBL/GenBank/DDBJ whole genome shotgun (WGS) entry which is preliminary data.</text>
</comment>
<proteinExistence type="predicted"/>
<sequence length="219" mass="25052">YETIFKDGDGDDAYHSQMTVPPSEELTRVEENVLKIVQHVNSDWVIRAGSWKFLVSEKGGTQQQVHRDFLDRELAGLDASEKPDIVMIVIEHGTKLATYGWNILEPEKDARKAVQIPRLSLFIGREDLVHAGMAYATRNVSMHCCLDVFGKVYLPNHTQLYLWTEHLCSNCYKVLDSARVRNGHQAACTVYMCRPCEKCFGTKEGLKSHRARKHKYLKL</sequence>
<dbReference type="GO" id="GO:0008270">
    <property type="term" value="F:zinc ion binding"/>
    <property type="evidence" value="ECO:0007669"/>
    <property type="project" value="UniProtKB-KW"/>
</dbReference>
<feature type="domain" description="C2H2-type" evidence="2">
    <location>
        <begin position="191"/>
        <end position="219"/>
    </location>
</feature>
<dbReference type="PROSITE" id="PS50157">
    <property type="entry name" value="ZINC_FINGER_C2H2_2"/>
    <property type="match status" value="1"/>
</dbReference>
<dbReference type="InterPro" id="IPR013087">
    <property type="entry name" value="Znf_C2H2_type"/>
</dbReference>
<keyword evidence="1" id="KW-0862">Zinc</keyword>
<gene>
    <name evidence="3" type="ORF">PHMEG_00026611</name>
</gene>
<accession>A0A225V973</accession>
<evidence type="ECO:0000259" key="2">
    <source>
        <dbReference type="PROSITE" id="PS50157"/>
    </source>
</evidence>